<dbReference type="Pfam" id="PF12770">
    <property type="entry name" value="CHAT"/>
    <property type="match status" value="1"/>
</dbReference>
<organism evidence="3 4">
    <name type="scientific">Paraburkholderia silviterrae</name>
    <dbReference type="NCBI Taxonomy" id="2528715"/>
    <lineage>
        <taxon>Bacteria</taxon>
        <taxon>Pseudomonadati</taxon>
        <taxon>Pseudomonadota</taxon>
        <taxon>Betaproteobacteria</taxon>
        <taxon>Burkholderiales</taxon>
        <taxon>Burkholderiaceae</taxon>
        <taxon>Paraburkholderia</taxon>
    </lineage>
</organism>
<accession>A0A4V2ZY64</accession>
<comment type="caution">
    <text evidence="3">The sequence shown here is derived from an EMBL/GenBank/DDBJ whole genome shotgun (WGS) entry which is preliminary data.</text>
</comment>
<dbReference type="AlphaFoldDB" id="A0A4V2ZY64"/>
<dbReference type="InterPro" id="IPR024983">
    <property type="entry name" value="CHAT_dom"/>
</dbReference>
<evidence type="ECO:0000313" key="4">
    <source>
        <dbReference type="Proteomes" id="UP000295722"/>
    </source>
</evidence>
<reference evidence="3 4" key="1">
    <citation type="submission" date="2019-03" db="EMBL/GenBank/DDBJ databases">
        <title>Paraburkholderia sp. 4M-K11, isolated from subtropical forest soil.</title>
        <authorList>
            <person name="Gao Z.-H."/>
            <person name="Qiu L.-H."/>
        </authorList>
    </citation>
    <scope>NUCLEOTIDE SEQUENCE [LARGE SCALE GENOMIC DNA]</scope>
    <source>
        <strain evidence="3 4">4M-K11</strain>
    </source>
</reference>
<keyword evidence="4" id="KW-1185">Reference proteome</keyword>
<dbReference type="OrthoDB" id="9771112at2"/>
<proteinExistence type="predicted"/>
<feature type="domain" description="CHAT" evidence="2">
    <location>
        <begin position="93"/>
        <end position="161"/>
    </location>
</feature>
<evidence type="ECO:0000256" key="1">
    <source>
        <dbReference type="SAM" id="MobiDB-lite"/>
    </source>
</evidence>
<gene>
    <name evidence="3" type="ORF">EYW47_32075</name>
</gene>
<dbReference type="EMBL" id="SMRP01000025">
    <property type="protein sequence ID" value="TDG19031.1"/>
    <property type="molecule type" value="Genomic_DNA"/>
</dbReference>
<dbReference type="Proteomes" id="UP000295722">
    <property type="component" value="Unassembled WGS sequence"/>
</dbReference>
<feature type="region of interest" description="Disordered" evidence="1">
    <location>
        <begin position="1"/>
        <end position="22"/>
    </location>
</feature>
<evidence type="ECO:0000259" key="2">
    <source>
        <dbReference type="Pfam" id="PF12770"/>
    </source>
</evidence>
<name>A0A4V2ZY64_9BURK</name>
<protein>
    <submittedName>
        <fullName evidence="3">CHAT domain-containing protein</fullName>
    </submittedName>
</protein>
<evidence type="ECO:0000313" key="3">
    <source>
        <dbReference type="EMBL" id="TDG19031.1"/>
    </source>
</evidence>
<feature type="compositionally biased region" description="Basic and acidic residues" evidence="1">
    <location>
        <begin position="9"/>
        <end position="20"/>
    </location>
</feature>
<sequence length="164" mass="17926">MGHARHAQRGHERGLGERARGAVRHARNLAGRSAGLAQVRAGACLRRAWTRRLDSHRGRHCDAAPERRLGRALGLQYGARDGERGRRHLRAVARSLLVTQWAVESQSAARITAGVFEAYAANPALSKAGALAQAERDMLAGKDGQVYRHPYYWGAYELAGDAAR</sequence>